<dbReference type="GO" id="GO:0005085">
    <property type="term" value="F:guanyl-nucleotide exchange factor activity"/>
    <property type="evidence" value="ECO:0007669"/>
    <property type="project" value="InterPro"/>
</dbReference>
<dbReference type="KEGG" id="tml:GSTUM_00006225001"/>
<dbReference type="eggNOG" id="KOG2432">
    <property type="taxonomic scope" value="Eukaryota"/>
</dbReference>
<dbReference type="GeneID" id="9181652"/>
<dbReference type="RefSeq" id="XP_002838456.1">
    <property type="nucleotide sequence ID" value="XM_002838410.1"/>
</dbReference>
<dbReference type="PANTHER" id="PTHR13677">
    <property type="entry name" value="LD41638P"/>
    <property type="match status" value="1"/>
</dbReference>
<dbReference type="GO" id="GO:0055037">
    <property type="term" value="C:recycling endosome"/>
    <property type="evidence" value="ECO:0007669"/>
    <property type="project" value="TreeGrafter"/>
</dbReference>
<dbReference type="InterPro" id="IPR024224">
    <property type="entry name" value="DENND6"/>
</dbReference>
<gene>
    <name evidence="3" type="ORF">GSTUM_00006225001</name>
</gene>
<evidence type="ECO:0000313" key="3">
    <source>
        <dbReference type="EMBL" id="CAZ82647.1"/>
    </source>
</evidence>
<evidence type="ECO:0000256" key="1">
    <source>
        <dbReference type="ARBA" id="ARBA00007159"/>
    </source>
</evidence>
<name>D5GDQ4_TUBMM</name>
<keyword evidence="4" id="KW-1185">Reference proteome</keyword>
<dbReference type="PROSITE" id="PS50211">
    <property type="entry name" value="DENN"/>
    <property type="match status" value="1"/>
</dbReference>
<evidence type="ECO:0000313" key="4">
    <source>
        <dbReference type="Proteomes" id="UP000006911"/>
    </source>
</evidence>
<dbReference type="HOGENOM" id="CLU_534259_0_0_1"/>
<protein>
    <submittedName>
        <fullName evidence="3">(Perigord truffle) hypothetical protein</fullName>
    </submittedName>
</protein>
<comment type="similarity">
    <text evidence="1">Belongs to the DENND6 family.</text>
</comment>
<dbReference type="AlphaFoldDB" id="D5GDQ4"/>
<evidence type="ECO:0000259" key="2">
    <source>
        <dbReference type="PROSITE" id="PS50211"/>
    </source>
</evidence>
<organism evidence="3 4">
    <name type="scientific">Tuber melanosporum (strain Mel28)</name>
    <name type="common">Perigord black truffle</name>
    <dbReference type="NCBI Taxonomy" id="656061"/>
    <lineage>
        <taxon>Eukaryota</taxon>
        <taxon>Fungi</taxon>
        <taxon>Dikarya</taxon>
        <taxon>Ascomycota</taxon>
        <taxon>Pezizomycotina</taxon>
        <taxon>Pezizomycetes</taxon>
        <taxon>Pezizales</taxon>
        <taxon>Tuberaceae</taxon>
        <taxon>Tuber</taxon>
    </lineage>
</organism>
<feature type="domain" description="UDENN" evidence="2">
    <location>
        <begin position="40"/>
        <end position="561"/>
    </location>
</feature>
<proteinExistence type="inferred from homology"/>
<dbReference type="EMBL" id="FN430153">
    <property type="protein sequence ID" value="CAZ82647.1"/>
    <property type="molecule type" value="Genomic_DNA"/>
</dbReference>
<dbReference type="PANTHER" id="PTHR13677:SF0">
    <property type="entry name" value="LD41638P"/>
    <property type="match status" value="1"/>
</dbReference>
<reference evidence="3 4" key="1">
    <citation type="journal article" date="2010" name="Nature">
        <title>Perigord black truffle genome uncovers evolutionary origins and mechanisms of symbiosis.</title>
        <authorList>
            <person name="Martin F."/>
            <person name="Kohler A."/>
            <person name="Murat C."/>
            <person name="Balestrini R."/>
            <person name="Coutinho P.M."/>
            <person name="Jaillon O."/>
            <person name="Montanini B."/>
            <person name="Morin E."/>
            <person name="Noel B."/>
            <person name="Percudani R."/>
            <person name="Porcel B."/>
            <person name="Rubini A."/>
            <person name="Amicucci A."/>
            <person name="Amselem J."/>
            <person name="Anthouard V."/>
            <person name="Arcioni S."/>
            <person name="Artiguenave F."/>
            <person name="Aury J.M."/>
            <person name="Ballario P."/>
            <person name="Bolchi A."/>
            <person name="Brenna A."/>
            <person name="Brun A."/>
            <person name="Buee M."/>
            <person name="Cantarel B."/>
            <person name="Chevalier G."/>
            <person name="Couloux A."/>
            <person name="Da Silva C."/>
            <person name="Denoeud F."/>
            <person name="Duplessis S."/>
            <person name="Ghignone S."/>
            <person name="Hilselberger B."/>
            <person name="Iotti M."/>
            <person name="Marcais B."/>
            <person name="Mello A."/>
            <person name="Miranda M."/>
            <person name="Pacioni G."/>
            <person name="Quesneville H."/>
            <person name="Riccioni C."/>
            <person name="Ruotolo R."/>
            <person name="Splivallo R."/>
            <person name="Stocchi V."/>
            <person name="Tisserant E."/>
            <person name="Viscomi A.R."/>
            <person name="Zambonelli A."/>
            <person name="Zampieri E."/>
            <person name="Henrissat B."/>
            <person name="Lebrun M.H."/>
            <person name="Paolocci F."/>
            <person name="Bonfante P."/>
            <person name="Ottonello S."/>
            <person name="Wincker P."/>
        </authorList>
    </citation>
    <scope>NUCLEOTIDE SEQUENCE [LARGE SCALE GENOMIC DNA]</scope>
    <source>
        <strain evidence="3 4">Mel28</strain>
    </source>
</reference>
<dbReference type="InParanoid" id="D5GDQ4"/>
<accession>D5GDQ4</accession>
<dbReference type="OMA" id="EANLEHW"/>
<dbReference type="InterPro" id="IPR037516">
    <property type="entry name" value="Tripartite_DENN"/>
</dbReference>
<dbReference type="Proteomes" id="UP000006911">
    <property type="component" value="Unassembled WGS sequence"/>
</dbReference>
<sequence length="578" mass="65564">MAGENGSLVSGDISSYNAALYANELKEYPFKLDALRKWMIAFVVCDFNVDIGVEVEYMFPSTNFSPADLQTICFSSFPERTNSDTTEDSAFHFRFRHSSPDVLCQTTNDDPAYWYGFCLFRQQRDTTVKRNYRQKSLVLVSQHDYAPLFAYLIKTISLLDFEVSPTLIESACSNIAAWEPPEVGLQELPFLGSLLDVHMYILPPYRNVIHVMARFLRELGRLDHASPVAGVLNAVSDVADLLDSGTLSRLMTASPSRTDIRVEYKEIHTSEPIGSWTRLANLLNSVSELYIIFERVLLSDPMVVLADDPTTCSEFVSAAVDLIRPIPFGGDCRPYLTMQSDFFLNAHEGIPLRHYLIGMKYRTPGYPGLELMVSPLGITNPFFLKRLLSNGKENKTPYVVYLAGPEVKRKHHLHFYSSTTERDHPNNMIANDAKAFIEKDHEFLRMLENQLKDPRTTPLECGKFIRRHFAHLAAMFLAPLNRYLAILASTSSDSDIIDIAGFSEDDFLASLSKHGCSVQFKGKTGYHRHRAAEAFYRKFCRSPGFFRWLEMKMRLQQAPLEVIGTHSVNGYGEKAEQD</sequence>